<evidence type="ECO:0000313" key="2">
    <source>
        <dbReference type="Proteomes" id="UP000027361"/>
    </source>
</evidence>
<dbReference type="InParanoid" id="A0A066VP80"/>
<accession>A0A066VP80</accession>
<dbReference type="EMBL" id="JMSN01000092">
    <property type="protein sequence ID" value="KDN40340.1"/>
    <property type="molecule type" value="Genomic_DNA"/>
</dbReference>
<sequence>MRGRCSGCRQPLTTEGARDRLEPLCFAPCSRGREASERSQYGWMEIGCVQLNRVERKEMLVTDKLAARQKVCPLRCFVSSPRAEQASLSCPFTTYVCTLPRVSGGATRAFAVVRYAVLRDGTPTGVPLPTNHSTPALGLGPASSRLLAQEATGAVGFQLFAKA</sequence>
<dbReference type="RefSeq" id="XP_013241351.1">
    <property type="nucleotide sequence ID" value="XM_013385897.1"/>
</dbReference>
<keyword evidence="2" id="KW-1185">Reference proteome</keyword>
<gene>
    <name evidence="1" type="ORF">K437DRAFT_189924</name>
</gene>
<dbReference type="GeneID" id="25261979"/>
<evidence type="ECO:0000313" key="1">
    <source>
        <dbReference type="EMBL" id="KDN40340.1"/>
    </source>
</evidence>
<name>A0A066VP80_TILAU</name>
<dbReference type="HOGENOM" id="CLU_1628206_0_0_1"/>
<dbReference type="AlphaFoldDB" id="A0A066VP80"/>
<reference evidence="1 2" key="1">
    <citation type="submission" date="2014-05" db="EMBL/GenBank/DDBJ databases">
        <title>Draft genome sequence of a rare smut relative, Tilletiaria anomala UBC 951.</title>
        <authorList>
            <consortium name="DOE Joint Genome Institute"/>
            <person name="Toome M."/>
            <person name="Kuo A."/>
            <person name="Henrissat B."/>
            <person name="Lipzen A."/>
            <person name="Tritt A."/>
            <person name="Yoshinaga Y."/>
            <person name="Zane M."/>
            <person name="Barry K."/>
            <person name="Grigoriev I.V."/>
            <person name="Spatafora J.W."/>
            <person name="Aimea M.C."/>
        </authorList>
    </citation>
    <scope>NUCLEOTIDE SEQUENCE [LARGE SCALE GENOMIC DNA]</scope>
    <source>
        <strain evidence="1 2">UBC 951</strain>
    </source>
</reference>
<dbReference type="Proteomes" id="UP000027361">
    <property type="component" value="Unassembled WGS sequence"/>
</dbReference>
<comment type="caution">
    <text evidence="1">The sequence shown here is derived from an EMBL/GenBank/DDBJ whole genome shotgun (WGS) entry which is preliminary data.</text>
</comment>
<organism evidence="1 2">
    <name type="scientific">Tilletiaria anomala (strain ATCC 24038 / CBS 436.72 / UBC 951)</name>
    <dbReference type="NCBI Taxonomy" id="1037660"/>
    <lineage>
        <taxon>Eukaryota</taxon>
        <taxon>Fungi</taxon>
        <taxon>Dikarya</taxon>
        <taxon>Basidiomycota</taxon>
        <taxon>Ustilaginomycotina</taxon>
        <taxon>Exobasidiomycetes</taxon>
        <taxon>Georgefischeriales</taxon>
        <taxon>Tilletiariaceae</taxon>
        <taxon>Tilletiaria</taxon>
    </lineage>
</organism>
<protein>
    <submittedName>
        <fullName evidence="1">Uncharacterized protein</fullName>
    </submittedName>
</protein>
<proteinExistence type="predicted"/>